<name>A0ABQ2RKG6_9DEIO</name>
<comment type="caution">
    <text evidence="1">The sequence shown here is derived from an EMBL/GenBank/DDBJ whole genome shotgun (WGS) entry which is preliminary data.</text>
</comment>
<gene>
    <name evidence="1" type="ORF">GCM10008959_01470</name>
</gene>
<evidence type="ECO:0000313" key="1">
    <source>
        <dbReference type="EMBL" id="GGR44215.1"/>
    </source>
</evidence>
<keyword evidence="2" id="KW-1185">Reference proteome</keyword>
<dbReference type="Proteomes" id="UP000634308">
    <property type="component" value="Unassembled WGS sequence"/>
</dbReference>
<dbReference type="EMBL" id="BMQM01000001">
    <property type="protein sequence ID" value="GGR44215.1"/>
    <property type="molecule type" value="Genomic_DNA"/>
</dbReference>
<dbReference type="RefSeq" id="WP_189063061.1">
    <property type="nucleotide sequence ID" value="NZ_BMQM01000001.1"/>
</dbReference>
<evidence type="ECO:0008006" key="3">
    <source>
        <dbReference type="Google" id="ProtNLM"/>
    </source>
</evidence>
<evidence type="ECO:0000313" key="2">
    <source>
        <dbReference type="Proteomes" id="UP000634308"/>
    </source>
</evidence>
<organism evidence="1 2">
    <name type="scientific">Deinococcus seoulensis</name>
    <dbReference type="NCBI Taxonomy" id="1837379"/>
    <lineage>
        <taxon>Bacteria</taxon>
        <taxon>Thermotogati</taxon>
        <taxon>Deinococcota</taxon>
        <taxon>Deinococci</taxon>
        <taxon>Deinococcales</taxon>
        <taxon>Deinococcaceae</taxon>
        <taxon>Deinococcus</taxon>
    </lineage>
</organism>
<accession>A0ABQ2RKG6</accession>
<protein>
    <recommendedName>
        <fullName evidence="3">Transglutaminase-like domain-containing protein</fullName>
    </recommendedName>
</protein>
<reference evidence="2" key="1">
    <citation type="journal article" date="2019" name="Int. J. Syst. Evol. Microbiol.">
        <title>The Global Catalogue of Microorganisms (GCM) 10K type strain sequencing project: providing services to taxonomists for standard genome sequencing and annotation.</title>
        <authorList>
            <consortium name="The Broad Institute Genomics Platform"/>
            <consortium name="The Broad Institute Genome Sequencing Center for Infectious Disease"/>
            <person name="Wu L."/>
            <person name="Ma J."/>
        </authorList>
    </citation>
    <scope>NUCLEOTIDE SEQUENCE [LARGE SCALE GENOMIC DNA]</scope>
    <source>
        <strain evidence="2">JCM 31404</strain>
    </source>
</reference>
<proteinExistence type="predicted"/>
<sequence length="210" mass="22667">MTHPADAPLTRALHHEAASRGLRSDQGDLLDVPAVFALVRDMPYARAASHDPQDIIGGWRGTCSTKHELLAALLAEAGLRSTVMACTQEIRPPAHAPAELLALTGGQAVVDVHNYLIVHAPQGDMTVDATWPLAAREAGLPVNEQWVWGQDQTIACTPIETWAVPDGQSVAAFKDRLLQERYTPEELARRDAFIQGVGRLFLAQTATGTP</sequence>